<evidence type="ECO:0000256" key="4">
    <source>
        <dbReference type="ARBA" id="ARBA00023004"/>
    </source>
</evidence>
<dbReference type="Proteomes" id="UP000288086">
    <property type="component" value="Unassembled WGS sequence"/>
</dbReference>
<reference evidence="7 8" key="1">
    <citation type="submission" date="2017-01" db="EMBL/GenBank/DDBJ databases">
        <title>The cable genome- insights into the physiology and evolution of filamentous bacteria capable of sulfide oxidation via long distance electron transfer.</title>
        <authorList>
            <person name="Schreiber L."/>
            <person name="Bjerg J.T."/>
            <person name="Boggild A."/>
            <person name="Van De Vossenberg J."/>
            <person name="Meysman F."/>
            <person name="Nielsen L.P."/>
            <person name="Schramm A."/>
            <person name="Kjeldsen K.U."/>
        </authorList>
    </citation>
    <scope>NUCLEOTIDE SEQUENCE [LARGE SCALE GENOMIC DNA]</scope>
    <source>
        <strain evidence="7">A1</strain>
    </source>
</reference>
<evidence type="ECO:0000256" key="2">
    <source>
        <dbReference type="ARBA" id="ARBA00022723"/>
    </source>
</evidence>
<organism evidence="7 8">
    <name type="scientific">Candidatus Electrothrix communis</name>
    <dbReference type="NCBI Taxonomy" id="1859133"/>
    <lineage>
        <taxon>Bacteria</taxon>
        <taxon>Pseudomonadati</taxon>
        <taxon>Thermodesulfobacteriota</taxon>
        <taxon>Desulfobulbia</taxon>
        <taxon>Desulfobulbales</taxon>
        <taxon>Desulfobulbaceae</taxon>
        <taxon>Candidatus Electrothrix</taxon>
    </lineage>
</organism>
<keyword evidence="5" id="KW-0411">Iron-sulfur</keyword>
<gene>
    <name evidence="7" type="ORF">VT98_10086</name>
</gene>
<proteinExistence type="predicted"/>
<dbReference type="PANTHER" id="PTHR43498">
    <property type="entry name" value="FERREDOXIN:COB-COM HETERODISULFIDE REDUCTASE SUBUNIT A"/>
    <property type="match status" value="1"/>
</dbReference>
<dbReference type="SUPFAM" id="SSF51905">
    <property type="entry name" value="FAD/NAD(P)-binding domain"/>
    <property type="match status" value="1"/>
</dbReference>
<dbReference type="EMBL" id="MTKP01000008">
    <property type="protein sequence ID" value="RWX49800.1"/>
    <property type="molecule type" value="Genomic_DNA"/>
</dbReference>
<dbReference type="EC" id="1.8.98.1" evidence="7"/>
<sequence length="299" mass="32383">MAKVEANKHIDVLTKAELKDFSGFIGNFSSVVGEEGGAEHTVDHGVVVLATGGHEHRPEGYQLEENSKVLTQTELEKRLAGKAKNRAPKSIVMIQCAGSRGDDLKYCSKVCCNHAVKNALTIKELNPASQVIVLYRDMRTYGYAEDAYREARLKGVIFIPYELDRKPVVSEEGKKLQVTFFDSLLQEEVEMTPELVALSVGIVPDGTEDLSKLLKAPLTDDRFFLEAHVKLRPVELPVSGVYVCGLAHGPKPVDETIAQAQAAAAKAAIPLVKGAVSIDPIVSVVEQEKCIGCGICASL</sequence>
<dbReference type="GO" id="GO:0051539">
    <property type="term" value="F:4 iron, 4 sulfur cluster binding"/>
    <property type="evidence" value="ECO:0007669"/>
    <property type="project" value="UniProtKB-KW"/>
</dbReference>
<feature type="non-terminal residue" evidence="7">
    <location>
        <position position="299"/>
    </location>
</feature>
<evidence type="ECO:0000313" key="7">
    <source>
        <dbReference type="EMBL" id="RWX49800.1"/>
    </source>
</evidence>
<dbReference type="InterPro" id="IPR036188">
    <property type="entry name" value="FAD/NAD-bd_sf"/>
</dbReference>
<dbReference type="GO" id="GO:0051912">
    <property type="term" value="F:CoB--CoM heterodisulfide reductase activity"/>
    <property type="evidence" value="ECO:0007669"/>
    <property type="project" value="UniProtKB-EC"/>
</dbReference>
<keyword evidence="2" id="KW-0479">Metal-binding</keyword>
<keyword evidence="4" id="KW-0408">Iron</keyword>
<dbReference type="AlphaFoldDB" id="A0A3S3RCY9"/>
<dbReference type="InterPro" id="IPR039650">
    <property type="entry name" value="HdrA-like"/>
</dbReference>
<keyword evidence="1" id="KW-0004">4Fe-4S</keyword>
<dbReference type="PROSITE" id="PS51379">
    <property type="entry name" value="4FE4S_FER_2"/>
    <property type="match status" value="1"/>
</dbReference>
<evidence type="ECO:0000256" key="1">
    <source>
        <dbReference type="ARBA" id="ARBA00022485"/>
    </source>
</evidence>
<accession>A0A3S3RCY9</accession>
<evidence type="ECO:0000259" key="6">
    <source>
        <dbReference type="PROSITE" id="PS51379"/>
    </source>
</evidence>
<name>A0A3S3RCY9_9BACT</name>
<comment type="caution">
    <text evidence="7">The sequence shown here is derived from an EMBL/GenBank/DDBJ whole genome shotgun (WGS) entry which is preliminary data.</text>
</comment>
<evidence type="ECO:0000313" key="8">
    <source>
        <dbReference type="Proteomes" id="UP000288086"/>
    </source>
</evidence>
<evidence type="ECO:0000256" key="5">
    <source>
        <dbReference type="ARBA" id="ARBA00023014"/>
    </source>
</evidence>
<protein>
    <submittedName>
        <fullName evidence="7">Heterodisulfide reductase subunit A</fullName>
        <ecNumber evidence="7">1.8.98.1</ecNumber>
    </submittedName>
</protein>
<keyword evidence="3 7" id="KW-0560">Oxidoreductase</keyword>
<dbReference type="PANTHER" id="PTHR43498:SF1">
    <property type="entry name" value="COB--COM HETERODISULFIDE REDUCTASE IRON-SULFUR SUBUNIT A"/>
    <property type="match status" value="1"/>
</dbReference>
<dbReference type="GO" id="GO:0046872">
    <property type="term" value="F:metal ion binding"/>
    <property type="evidence" value="ECO:0007669"/>
    <property type="project" value="UniProtKB-KW"/>
</dbReference>
<evidence type="ECO:0000256" key="3">
    <source>
        <dbReference type="ARBA" id="ARBA00023002"/>
    </source>
</evidence>
<dbReference type="InterPro" id="IPR017896">
    <property type="entry name" value="4Fe4S_Fe-S-bd"/>
</dbReference>
<feature type="domain" description="4Fe-4S ferredoxin-type" evidence="6">
    <location>
        <begin position="281"/>
        <end position="299"/>
    </location>
</feature>
<keyword evidence="8" id="KW-1185">Reference proteome</keyword>